<keyword evidence="1" id="KW-0812">Transmembrane</keyword>
<feature type="non-terminal residue" evidence="2">
    <location>
        <position position="145"/>
    </location>
</feature>
<evidence type="ECO:0000256" key="1">
    <source>
        <dbReference type="SAM" id="Phobius"/>
    </source>
</evidence>
<keyword evidence="1" id="KW-1133">Transmembrane helix</keyword>
<reference evidence="2" key="1">
    <citation type="submission" date="2018-05" db="EMBL/GenBank/DDBJ databases">
        <authorList>
            <person name="Lanie J.A."/>
            <person name="Ng W.-L."/>
            <person name="Kazmierczak K.M."/>
            <person name="Andrzejewski T.M."/>
            <person name="Davidsen T.M."/>
            <person name="Wayne K.J."/>
            <person name="Tettelin H."/>
            <person name="Glass J.I."/>
            <person name="Rusch D."/>
            <person name="Podicherti R."/>
            <person name="Tsui H.-C.T."/>
            <person name="Winkler M.E."/>
        </authorList>
    </citation>
    <scope>NUCLEOTIDE SEQUENCE</scope>
</reference>
<feature type="transmembrane region" description="Helical" evidence="1">
    <location>
        <begin position="38"/>
        <end position="60"/>
    </location>
</feature>
<proteinExistence type="predicted"/>
<evidence type="ECO:0000313" key="2">
    <source>
        <dbReference type="EMBL" id="SVB15418.1"/>
    </source>
</evidence>
<dbReference type="EMBL" id="UINC01030662">
    <property type="protein sequence ID" value="SVB15418.1"/>
    <property type="molecule type" value="Genomic_DNA"/>
</dbReference>
<keyword evidence="1" id="KW-0472">Membrane</keyword>
<feature type="transmembrane region" description="Helical" evidence="1">
    <location>
        <begin position="6"/>
        <end position="26"/>
    </location>
</feature>
<feature type="transmembrane region" description="Helical" evidence="1">
    <location>
        <begin position="104"/>
        <end position="121"/>
    </location>
</feature>
<organism evidence="2">
    <name type="scientific">marine metagenome</name>
    <dbReference type="NCBI Taxonomy" id="408172"/>
    <lineage>
        <taxon>unclassified sequences</taxon>
        <taxon>metagenomes</taxon>
        <taxon>ecological metagenomes</taxon>
    </lineage>
</organism>
<accession>A0A382BNM2</accession>
<name>A0A382BNM2_9ZZZZ</name>
<gene>
    <name evidence="2" type="ORF">METZ01_LOCUS168272</name>
</gene>
<sequence>MATDLSMLAEVFIVSSLLFLTTGYFLSGRDHICLGKRFPPAIGHKLNIIGWLCLGFFWWLQVEHYIIIKDPINALFCAAAVPFFGYLAYHEYQSILWNAKYDPLRWLAAMTVVAGGIYFFVERVPLLSGWLIHLIAEQSIWILNV</sequence>
<dbReference type="AlphaFoldDB" id="A0A382BNM2"/>
<protein>
    <submittedName>
        <fullName evidence="2">Uncharacterized protein</fullName>
    </submittedName>
</protein>
<feature type="transmembrane region" description="Helical" evidence="1">
    <location>
        <begin position="72"/>
        <end position="92"/>
    </location>
</feature>